<dbReference type="Gene3D" id="3.40.630.30">
    <property type="match status" value="1"/>
</dbReference>
<dbReference type="PROSITE" id="PS51186">
    <property type="entry name" value="GNAT"/>
    <property type="match status" value="1"/>
</dbReference>
<feature type="domain" description="N-acetyltransferase" evidence="3">
    <location>
        <begin position="1"/>
        <end position="164"/>
    </location>
</feature>
<organism evidence="4 5">
    <name type="scientific">Skermanella aerolata</name>
    <dbReference type="NCBI Taxonomy" id="393310"/>
    <lineage>
        <taxon>Bacteria</taxon>
        <taxon>Pseudomonadati</taxon>
        <taxon>Pseudomonadota</taxon>
        <taxon>Alphaproteobacteria</taxon>
        <taxon>Rhodospirillales</taxon>
        <taxon>Azospirillaceae</taxon>
        <taxon>Skermanella</taxon>
    </lineage>
</organism>
<keyword evidence="2" id="KW-0012">Acyltransferase</keyword>
<dbReference type="PANTHER" id="PTHR43072:SF23">
    <property type="entry name" value="UPF0039 PROTEIN C11D3.02C"/>
    <property type="match status" value="1"/>
</dbReference>
<evidence type="ECO:0000313" key="4">
    <source>
        <dbReference type="EMBL" id="GEO36079.1"/>
    </source>
</evidence>
<dbReference type="SUPFAM" id="SSF55729">
    <property type="entry name" value="Acyl-CoA N-acyltransferases (Nat)"/>
    <property type="match status" value="1"/>
</dbReference>
<dbReference type="CDD" id="cd04301">
    <property type="entry name" value="NAT_SF"/>
    <property type="match status" value="1"/>
</dbReference>
<dbReference type="Proteomes" id="UP000321523">
    <property type="component" value="Unassembled WGS sequence"/>
</dbReference>
<gene>
    <name evidence="4" type="ORF">SAE02_02270</name>
</gene>
<evidence type="ECO:0000256" key="1">
    <source>
        <dbReference type="ARBA" id="ARBA00022679"/>
    </source>
</evidence>
<dbReference type="OrthoDB" id="5459937at2"/>
<keyword evidence="1 4" id="KW-0808">Transferase</keyword>
<evidence type="ECO:0000256" key="2">
    <source>
        <dbReference type="ARBA" id="ARBA00023315"/>
    </source>
</evidence>
<sequence length="168" mass="18490">MLTRPASPADAEAITEIYNQGIEDRIGTFETEPRTVEQILAWFDAVGPLGRFPIVVTEDEGRIVAYAATSAYHSRACYRGIAEFSVYVARDRRGQGAGRAALTGLIEAATKAGFWKLLSRVFAENVASRRTCAAVGFREVGTNLKHAKLDSAWRDVVVVERLIEENID</sequence>
<dbReference type="InterPro" id="IPR000182">
    <property type="entry name" value="GNAT_dom"/>
</dbReference>
<dbReference type="NCBIfam" id="NF040503">
    <property type="entry name" value="resist_ArsN1a"/>
    <property type="match status" value="1"/>
</dbReference>
<dbReference type="AlphaFoldDB" id="A0A512DHV9"/>
<dbReference type="EMBL" id="BJYZ01000001">
    <property type="protein sequence ID" value="GEO36079.1"/>
    <property type="molecule type" value="Genomic_DNA"/>
</dbReference>
<dbReference type="GO" id="GO:0016747">
    <property type="term" value="F:acyltransferase activity, transferring groups other than amino-acyl groups"/>
    <property type="evidence" value="ECO:0007669"/>
    <property type="project" value="InterPro"/>
</dbReference>
<dbReference type="Pfam" id="PF00583">
    <property type="entry name" value="Acetyltransf_1"/>
    <property type="match status" value="1"/>
</dbReference>
<accession>A0A512DHV9</accession>
<evidence type="ECO:0000313" key="5">
    <source>
        <dbReference type="Proteomes" id="UP000321523"/>
    </source>
</evidence>
<reference evidence="4 5" key="1">
    <citation type="submission" date="2019-07" db="EMBL/GenBank/DDBJ databases">
        <title>Whole genome shotgun sequence of Skermanella aerolata NBRC 106429.</title>
        <authorList>
            <person name="Hosoyama A."/>
            <person name="Uohara A."/>
            <person name="Ohji S."/>
            <person name="Ichikawa N."/>
        </authorList>
    </citation>
    <scope>NUCLEOTIDE SEQUENCE [LARGE SCALE GENOMIC DNA]</scope>
    <source>
        <strain evidence="4 5">NBRC 106429</strain>
    </source>
</reference>
<dbReference type="RefSeq" id="WP_044425727.1">
    <property type="nucleotide sequence ID" value="NZ_BJYZ01000001.1"/>
</dbReference>
<evidence type="ECO:0000259" key="3">
    <source>
        <dbReference type="PROSITE" id="PS51186"/>
    </source>
</evidence>
<protein>
    <submittedName>
        <fullName evidence="4">N-acetyltransferase</fullName>
    </submittedName>
</protein>
<dbReference type="InterPro" id="IPR016181">
    <property type="entry name" value="Acyl_CoA_acyltransferase"/>
</dbReference>
<name>A0A512DHV9_9PROT</name>
<dbReference type="PANTHER" id="PTHR43072">
    <property type="entry name" value="N-ACETYLTRANSFERASE"/>
    <property type="match status" value="1"/>
</dbReference>
<comment type="caution">
    <text evidence="4">The sequence shown here is derived from an EMBL/GenBank/DDBJ whole genome shotgun (WGS) entry which is preliminary data.</text>
</comment>
<keyword evidence="5" id="KW-1185">Reference proteome</keyword>
<proteinExistence type="predicted"/>